<evidence type="ECO:0000256" key="1">
    <source>
        <dbReference type="SAM" id="MobiDB-lite"/>
    </source>
</evidence>
<dbReference type="GO" id="GO:0015031">
    <property type="term" value="P:protein transport"/>
    <property type="evidence" value="ECO:0007669"/>
    <property type="project" value="InterPro"/>
</dbReference>
<dbReference type="OrthoDB" id="332281at2759"/>
<keyword evidence="4" id="KW-1185">Reference proteome</keyword>
<dbReference type="PANTHER" id="PTHR12961:SF0">
    <property type="entry name" value="CONSERVED OLIGOMERIC GOLGI COMPLEX SUBUNIT 2"/>
    <property type="match status" value="1"/>
</dbReference>
<dbReference type="GO" id="GO:0017119">
    <property type="term" value="C:Golgi transport complex"/>
    <property type="evidence" value="ECO:0007669"/>
    <property type="project" value="TreeGrafter"/>
</dbReference>
<name>A0A8H6W3R2_MYCCL</name>
<dbReference type="InterPro" id="IPR009316">
    <property type="entry name" value="COG2"/>
</dbReference>
<dbReference type="GO" id="GO:0016020">
    <property type="term" value="C:membrane"/>
    <property type="evidence" value="ECO:0007669"/>
    <property type="project" value="InterPro"/>
</dbReference>
<dbReference type="Proteomes" id="UP000613580">
    <property type="component" value="Unassembled WGS sequence"/>
</dbReference>
<evidence type="ECO:0000313" key="4">
    <source>
        <dbReference type="Proteomes" id="UP000613580"/>
    </source>
</evidence>
<accession>A0A8H6W3R2</accession>
<comment type="caution">
    <text evidence="3">The sequence shown here is derived from an EMBL/GenBank/DDBJ whole genome shotgun (WGS) entry which is preliminary data.</text>
</comment>
<dbReference type="AlphaFoldDB" id="A0A8H6W3R2"/>
<dbReference type="InterPro" id="IPR024603">
    <property type="entry name" value="COG_complex_COG2_C"/>
</dbReference>
<dbReference type="Pfam" id="PF12022">
    <property type="entry name" value="COG2_C"/>
    <property type="match status" value="1"/>
</dbReference>
<dbReference type="GO" id="GO:0007030">
    <property type="term" value="P:Golgi organization"/>
    <property type="evidence" value="ECO:0007669"/>
    <property type="project" value="InterPro"/>
</dbReference>
<gene>
    <name evidence="3" type="ORF">HMN09_00858600</name>
</gene>
<sequence>MKSAAPGSALPPRTPCMHFSSRKPLRFNYSTSTFPYAHLLEDPEDHLARLYNQILTFVRARHDHRHGSRGEDRAQAKTRAQGPVAGDIPRQARSSRHRDEDGFQIMGNVVWEELGRSIMDELGLVVFAAGRPNEFRKHYEITQAFIRSLEFLAPSAQAVEAMRASRLCRVRAALSVGKMEEALANPRVELIKAESQEAFDSVQAAAFCVASTACWSAEVFVPELSHRFWRLTLQFLSRYKTWLVNSLIPDDQQSIIAPTDRQTAESAAADDAIRKQYASILVDARAL</sequence>
<evidence type="ECO:0000313" key="3">
    <source>
        <dbReference type="EMBL" id="KAF7304559.1"/>
    </source>
</evidence>
<feature type="region of interest" description="Disordered" evidence="1">
    <location>
        <begin position="62"/>
        <end position="98"/>
    </location>
</feature>
<proteinExistence type="predicted"/>
<evidence type="ECO:0000259" key="2">
    <source>
        <dbReference type="Pfam" id="PF12022"/>
    </source>
</evidence>
<dbReference type="GO" id="GO:0006891">
    <property type="term" value="P:intra-Golgi vesicle-mediated transport"/>
    <property type="evidence" value="ECO:0007669"/>
    <property type="project" value="TreeGrafter"/>
</dbReference>
<organism evidence="3 4">
    <name type="scientific">Mycena chlorophos</name>
    <name type="common">Agaric fungus</name>
    <name type="synonym">Agaricus chlorophos</name>
    <dbReference type="NCBI Taxonomy" id="658473"/>
    <lineage>
        <taxon>Eukaryota</taxon>
        <taxon>Fungi</taxon>
        <taxon>Dikarya</taxon>
        <taxon>Basidiomycota</taxon>
        <taxon>Agaricomycotina</taxon>
        <taxon>Agaricomycetes</taxon>
        <taxon>Agaricomycetidae</taxon>
        <taxon>Agaricales</taxon>
        <taxon>Marasmiineae</taxon>
        <taxon>Mycenaceae</taxon>
        <taxon>Mycena</taxon>
    </lineage>
</organism>
<reference evidence="3" key="1">
    <citation type="submission" date="2020-05" db="EMBL/GenBank/DDBJ databases">
        <title>Mycena genomes resolve the evolution of fungal bioluminescence.</title>
        <authorList>
            <person name="Tsai I.J."/>
        </authorList>
    </citation>
    <scope>NUCLEOTIDE SEQUENCE</scope>
    <source>
        <strain evidence="3">110903Hualien_Pintung</strain>
    </source>
</reference>
<dbReference type="EMBL" id="JACAZE010000011">
    <property type="protein sequence ID" value="KAF7304559.1"/>
    <property type="molecule type" value="Genomic_DNA"/>
</dbReference>
<dbReference type="PANTHER" id="PTHR12961">
    <property type="entry name" value="CONSERVED OLIGOMERIC GOLGI COMPLEX COMPONENT 2"/>
    <property type="match status" value="1"/>
</dbReference>
<feature type="domain" description="COG complex component COG2 C-terminal" evidence="2">
    <location>
        <begin position="176"/>
        <end position="287"/>
    </location>
</feature>
<protein>
    <submittedName>
        <fullName evidence="3">Conserved oligomeric Golgi complex subunit 2-like</fullName>
    </submittedName>
</protein>